<dbReference type="InterPro" id="IPR005248">
    <property type="entry name" value="NadD/NMNAT"/>
</dbReference>
<reference evidence="9" key="1">
    <citation type="submission" date="2016-10" db="EMBL/GenBank/DDBJ databases">
        <authorList>
            <person name="de Groot N.N."/>
        </authorList>
    </citation>
    <scope>NUCLEOTIDE SEQUENCE</scope>
</reference>
<dbReference type="SUPFAM" id="SSF52374">
    <property type="entry name" value="Nucleotidylyl transferase"/>
    <property type="match status" value="1"/>
</dbReference>
<dbReference type="HAMAP" id="MF_00244">
    <property type="entry name" value="NaMN_adenylyltr"/>
    <property type="match status" value="1"/>
</dbReference>
<dbReference type="AlphaFoldDB" id="A0A1W1EKL3"/>
<evidence type="ECO:0000313" key="9">
    <source>
        <dbReference type="EMBL" id="SHO81403.1"/>
    </source>
</evidence>
<sequence length="178" mass="20637">MVKIAIFGGSFDPPHFGHKKIIDKALEILDIDRVIVVPTYLNPFKSSSSATADNRFIWAKKVFDNDRVTISDFEIKQNRVVYTSQTVEYFKMFYNVKFVIIGADNLASLNKWYNFEYLNSSITWVIASRDSIKIDTTLLKRWVRLDVEADISSSFIRENLNFDGVDSKIKDDIKKVYN</sequence>
<dbReference type="CDD" id="cd02165">
    <property type="entry name" value="NMNAT"/>
    <property type="match status" value="1"/>
</dbReference>
<dbReference type="GO" id="GO:0009435">
    <property type="term" value="P:NAD+ biosynthetic process"/>
    <property type="evidence" value="ECO:0007669"/>
    <property type="project" value="UniProtKB-UniPathway"/>
</dbReference>
<name>A0A1W1EKL3_9ZZZZ</name>
<evidence type="ECO:0000256" key="3">
    <source>
        <dbReference type="ARBA" id="ARBA00022679"/>
    </source>
</evidence>
<dbReference type="GO" id="GO:0004515">
    <property type="term" value="F:nicotinate-nucleotide adenylyltransferase activity"/>
    <property type="evidence" value="ECO:0007669"/>
    <property type="project" value="UniProtKB-EC"/>
</dbReference>
<evidence type="ECO:0000256" key="4">
    <source>
        <dbReference type="ARBA" id="ARBA00022695"/>
    </source>
</evidence>
<gene>
    <name evidence="9" type="ORF">MNB_SV-15-970</name>
</gene>
<dbReference type="InterPro" id="IPR014729">
    <property type="entry name" value="Rossmann-like_a/b/a_fold"/>
</dbReference>
<keyword evidence="4 9" id="KW-0548">Nucleotidyltransferase</keyword>
<dbReference type="EC" id="2.7.7.18" evidence="9"/>
<dbReference type="NCBIfam" id="TIGR00125">
    <property type="entry name" value="cyt_tran_rel"/>
    <property type="match status" value="1"/>
</dbReference>
<dbReference type="EMBL" id="FRYL01000038">
    <property type="protein sequence ID" value="SHO81403.1"/>
    <property type="molecule type" value="Genomic_DNA"/>
</dbReference>
<keyword evidence="2" id="KW-0662">Pyridine nucleotide biosynthesis</keyword>
<comment type="pathway">
    <text evidence="1">Cofactor biosynthesis; NAD(+) biosynthesis.</text>
</comment>
<dbReference type="UniPathway" id="UPA00253"/>
<keyword evidence="7" id="KW-0520">NAD</keyword>
<evidence type="ECO:0000256" key="1">
    <source>
        <dbReference type="ARBA" id="ARBA00004790"/>
    </source>
</evidence>
<keyword evidence="3 9" id="KW-0808">Transferase</keyword>
<evidence type="ECO:0000256" key="7">
    <source>
        <dbReference type="ARBA" id="ARBA00023027"/>
    </source>
</evidence>
<evidence type="ECO:0000256" key="6">
    <source>
        <dbReference type="ARBA" id="ARBA00022840"/>
    </source>
</evidence>
<organism evidence="9">
    <name type="scientific">hydrothermal vent metagenome</name>
    <dbReference type="NCBI Taxonomy" id="652676"/>
    <lineage>
        <taxon>unclassified sequences</taxon>
        <taxon>metagenomes</taxon>
        <taxon>ecological metagenomes</taxon>
    </lineage>
</organism>
<dbReference type="NCBIfam" id="TIGR00482">
    <property type="entry name" value="nicotinate (nicotinamide) nucleotide adenylyltransferase"/>
    <property type="match status" value="1"/>
</dbReference>
<dbReference type="InterPro" id="IPR004821">
    <property type="entry name" value="Cyt_trans-like"/>
</dbReference>
<accession>A0A1W1EKL3</accession>
<dbReference type="GO" id="GO:0005524">
    <property type="term" value="F:ATP binding"/>
    <property type="evidence" value="ECO:0007669"/>
    <property type="project" value="UniProtKB-KW"/>
</dbReference>
<feature type="domain" description="Cytidyltransferase-like" evidence="8">
    <location>
        <begin position="6"/>
        <end position="158"/>
    </location>
</feature>
<keyword evidence="6" id="KW-0067">ATP-binding</keyword>
<evidence type="ECO:0000256" key="2">
    <source>
        <dbReference type="ARBA" id="ARBA00022642"/>
    </source>
</evidence>
<keyword evidence="5" id="KW-0547">Nucleotide-binding</keyword>
<proteinExistence type="inferred from homology"/>
<dbReference type="Pfam" id="PF01467">
    <property type="entry name" value="CTP_transf_like"/>
    <property type="match status" value="1"/>
</dbReference>
<protein>
    <submittedName>
        <fullName evidence="9">Nicotinate-nucleotide adenylyltransferase</fullName>
        <ecNumber evidence="9">2.7.7.18</ecNumber>
    </submittedName>
</protein>
<evidence type="ECO:0000259" key="8">
    <source>
        <dbReference type="Pfam" id="PF01467"/>
    </source>
</evidence>
<dbReference type="PANTHER" id="PTHR39321">
    <property type="entry name" value="NICOTINATE-NUCLEOTIDE ADENYLYLTRANSFERASE-RELATED"/>
    <property type="match status" value="1"/>
</dbReference>
<dbReference type="PANTHER" id="PTHR39321:SF3">
    <property type="entry name" value="PHOSPHOPANTETHEINE ADENYLYLTRANSFERASE"/>
    <property type="match status" value="1"/>
</dbReference>
<dbReference type="Gene3D" id="3.40.50.620">
    <property type="entry name" value="HUPs"/>
    <property type="match status" value="1"/>
</dbReference>
<evidence type="ECO:0000256" key="5">
    <source>
        <dbReference type="ARBA" id="ARBA00022741"/>
    </source>
</evidence>